<evidence type="ECO:0000313" key="3">
    <source>
        <dbReference type="Proteomes" id="UP000051012"/>
    </source>
</evidence>
<dbReference type="GO" id="GO:0046872">
    <property type="term" value="F:metal ion binding"/>
    <property type="evidence" value="ECO:0007669"/>
    <property type="project" value="UniProtKB-KW"/>
</dbReference>
<gene>
    <name evidence="2" type="ORF">AMJ52_07170</name>
</gene>
<dbReference type="EMBL" id="LJNI01000092">
    <property type="protein sequence ID" value="KPJ72185.1"/>
    <property type="molecule type" value="Genomic_DNA"/>
</dbReference>
<dbReference type="PANTHER" id="PTHR34448:SF1">
    <property type="entry name" value="BLL6088 PROTEIN"/>
    <property type="match status" value="1"/>
</dbReference>
<dbReference type="PANTHER" id="PTHR34448">
    <property type="entry name" value="AMINOPEPTIDASE"/>
    <property type="match status" value="1"/>
</dbReference>
<name>A0A0S7YDC6_UNCT6</name>
<dbReference type="GO" id="GO:0006508">
    <property type="term" value="P:proteolysis"/>
    <property type="evidence" value="ECO:0007669"/>
    <property type="project" value="InterPro"/>
</dbReference>
<accession>A0A0S7YDC6</accession>
<dbReference type="SUPFAM" id="SSF144052">
    <property type="entry name" value="Thermophilic metalloprotease-like"/>
    <property type="match status" value="1"/>
</dbReference>
<dbReference type="InterPro" id="IPR058739">
    <property type="entry name" value="NicX"/>
</dbReference>
<reference evidence="2 3" key="1">
    <citation type="journal article" date="2015" name="Microbiome">
        <title>Genomic resolution of linkages in carbon, nitrogen, and sulfur cycling among widespread estuary sediment bacteria.</title>
        <authorList>
            <person name="Baker B.J."/>
            <person name="Lazar C.S."/>
            <person name="Teske A.P."/>
            <person name="Dick G.J."/>
        </authorList>
    </citation>
    <scope>NUCLEOTIDE SEQUENCE [LARGE SCALE GENOMIC DNA]</scope>
    <source>
        <strain evidence="2">DG_78</strain>
    </source>
</reference>
<evidence type="ECO:0000313" key="2">
    <source>
        <dbReference type="EMBL" id="KPJ72185.1"/>
    </source>
</evidence>
<dbReference type="Proteomes" id="UP000051012">
    <property type="component" value="Unassembled WGS sequence"/>
</dbReference>
<dbReference type="AlphaFoldDB" id="A0A0S7YDC6"/>
<dbReference type="InterPro" id="IPR052170">
    <property type="entry name" value="M29_Exopeptidase"/>
</dbReference>
<protein>
    <recommendedName>
        <fullName evidence="4">Leucyl aminopeptidase</fullName>
    </recommendedName>
</protein>
<dbReference type="Pfam" id="PF26233">
    <property type="entry name" value="NicX"/>
    <property type="match status" value="1"/>
</dbReference>
<proteinExistence type="predicted"/>
<evidence type="ECO:0000256" key="1">
    <source>
        <dbReference type="ARBA" id="ARBA00022723"/>
    </source>
</evidence>
<sequence>MNFSRRKNKKLYRAALVIIKDCLGIKHNEKVVIITDDYCDTIGYTLWNALREITDPILIKIKRRHIHGEEPPQLVADVLKNCDVFIMPTWYSLTHTRARIAANRNGARGTTMPGITVDVMTRALNVDHRRINVLTRRLVNLLSKANKALITTERGTHLELHLAKRRGYVDTGIIKKPKEFSNLPAGEAYIAPQEYKSNGTIVVDGSFAPVGLMKNPVVLKINKGSLVKINGNHTLNHLFKKYGKRERVLCELGIGTNPRARITGNVLEDEKVLGSVHVAFGNNVGFGGTNTAKIHLDGVMKKPSVSLDGKLIIRKGKFLI</sequence>
<keyword evidence="1" id="KW-0479">Metal-binding</keyword>
<organism evidence="2 3">
    <name type="scientific">candidate division TA06 bacterium DG_78</name>
    <dbReference type="NCBI Taxonomy" id="1703772"/>
    <lineage>
        <taxon>Bacteria</taxon>
        <taxon>Bacteria division TA06</taxon>
    </lineage>
</organism>
<dbReference type="GO" id="GO:0004177">
    <property type="term" value="F:aminopeptidase activity"/>
    <property type="evidence" value="ECO:0007669"/>
    <property type="project" value="InterPro"/>
</dbReference>
<evidence type="ECO:0008006" key="4">
    <source>
        <dbReference type="Google" id="ProtNLM"/>
    </source>
</evidence>
<comment type="caution">
    <text evidence="2">The sequence shown here is derived from an EMBL/GenBank/DDBJ whole genome shotgun (WGS) entry which is preliminary data.</text>
</comment>